<dbReference type="PANTHER" id="PTHR21013:SF10">
    <property type="entry name" value="ATP SYNTHASE MITOCHONDRIAL F1 COMPLEX ASSEMBLY FACTOR 2"/>
    <property type="match status" value="1"/>
</dbReference>
<evidence type="ECO:0000256" key="4">
    <source>
        <dbReference type="SAM" id="MobiDB-lite"/>
    </source>
</evidence>
<sequence>MRELFDEAAGQPPRDPRESARQSARTPQRKRFYKEAGFAEAEGGFAITLDGRPIRTPSGRQVVIPSRALADAVAAEWAAQGETIDPVTMPLTRIANSVVEGVVDRVELVSDDLAKYFESDLLFYRAGHPEALVAREATHWDPVLFWAADTLGAHFILSEGVMHVKQPDEAVEAARAALPGDAWSVAALHVVTTLTGSALLALALAHGVRDAGQVWAAAHVDEDWNIDQWGVDEEAAARRAARAQDFEAAVAVLDAVKVPAVKGP</sequence>
<dbReference type="RefSeq" id="WP_060907951.1">
    <property type="nucleotide sequence ID" value="NZ_CP124748.1"/>
</dbReference>
<dbReference type="SUPFAM" id="SSF160909">
    <property type="entry name" value="ATP12-like"/>
    <property type="match status" value="1"/>
</dbReference>
<evidence type="ECO:0000256" key="3">
    <source>
        <dbReference type="ARBA" id="ARBA00023186"/>
    </source>
</evidence>
<dbReference type="Gene3D" id="1.10.3580.10">
    <property type="entry name" value="ATP12 ATPase"/>
    <property type="match status" value="1"/>
</dbReference>
<gene>
    <name evidence="5" type="ORF">NK6_9</name>
</gene>
<feature type="region of interest" description="Disordered" evidence="4">
    <location>
        <begin position="1"/>
        <end position="32"/>
    </location>
</feature>
<keyword evidence="2" id="KW-0809">Transit peptide</keyword>
<dbReference type="PANTHER" id="PTHR21013">
    <property type="entry name" value="ATP SYNTHASE MITOCHONDRIAL F1 COMPLEX ASSEMBLY FACTOR 2/ATP12 PROTEIN, MITOCHONDRIAL PRECURSOR"/>
    <property type="match status" value="1"/>
</dbReference>
<dbReference type="InterPro" id="IPR011419">
    <property type="entry name" value="ATP12_ATP_synth-F1-assembly"/>
</dbReference>
<evidence type="ECO:0000256" key="2">
    <source>
        <dbReference type="ARBA" id="ARBA00022946"/>
    </source>
</evidence>
<dbReference type="Proteomes" id="UP000063308">
    <property type="component" value="Chromosome"/>
</dbReference>
<evidence type="ECO:0000313" key="5">
    <source>
        <dbReference type="EMBL" id="BAR53201.1"/>
    </source>
</evidence>
<keyword evidence="3" id="KW-0143">Chaperone</keyword>
<reference evidence="5 6" key="1">
    <citation type="submission" date="2014-11" db="EMBL/GenBank/DDBJ databases">
        <title>Symbiosis island explosion on the genome of extra-slow-growing strains of soybean bradyrhizobia with massive insertion sequences.</title>
        <authorList>
            <person name="Iida T."/>
            <person name="Minamisawa K."/>
        </authorList>
    </citation>
    <scope>NUCLEOTIDE SEQUENCE [LARGE SCALE GENOMIC DNA]</scope>
    <source>
        <strain evidence="5 6">NK6</strain>
    </source>
</reference>
<proteinExistence type="inferred from homology"/>
<organism evidence="5 6">
    <name type="scientific">Bradyrhizobium diazoefficiens</name>
    <dbReference type="NCBI Taxonomy" id="1355477"/>
    <lineage>
        <taxon>Bacteria</taxon>
        <taxon>Pseudomonadati</taxon>
        <taxon>Pseudomonadota</taxon>
        <taxon>Alphaproteobacteria</taxon>
        <taxon>Hyphomicrobiales</taxon>
        <taxon>Nitrobacteraceae</taxon>
        <taxon>Bradyrhizobium</taxon>
    </lineage>
</organism>
<dbReference type="InterPro" id="IPR023335">
    <property type="entry name" value="ATP12_ortho_dom_sf"/>
</dbReference>
<dbReference type="Pfam" id="PF07542">
    <property type="entry name" value="ATP12"/>
    <property type="match status" value="1"/>
</dbReference>
<dbReference type="Gene3D" id="3.30.2180.10">
    <property type="entry name" value="ATP12-like"/>
    <property type="match status" value="1"/>
</dbReference>
<accession>A0A0E4BJN8</accession>
<protein>
    <recommendedName>
        <fullName evidence="7">ATPase</fullName>
    </recommendedName>
</protein>
<comment type="similarity">
    <text evidence="1">Belongs to the ATP12 family.</text>
</comment>
<name>A0A0E4BJN8_9BRAD</name>
<evidence type="ECO:0000256" key="1">
    <source>
        <dbReference type="ARBA" id="ARBA00008231"/>
    </source>
</evidence>
<dbReference type="AlphaFoldDB" id="A0A0E4BJN8"/>
<dbReference type="GO" id="GO:0043461">
    <property type="term" value="P:proton-transporting ATP synthase complex assembly"/>
    <property type="evidence" value="ECO:0007669"/>
    <property type="project" value="InterPro"/>
</dbReference>
<dbReference type="EMBL" id="AP014685">
    <property type="protein sequence ID" value="BAR53201.1"/>
    <property type="molecule type" value="Genomic_DNA"/>
</dbReference>
<evidence type="ECO:0008006" key="7">
    <source>
        <dbReference type="Google" id="ProtNLM"/>
    </source>
</evidence>
<dbReference type="InterPro" id="IPR042272">
    <property type="entry name" value="ATP12_ATP_synth-F1-assembly_N"/>
</dbReference>
<evidence type="ECO:0000313" key="6">
    <source>
        <dbReference type="Proteomes" id="UP000063308"/>
    </source>
</evidence>